<evidence type="ECO:0000313" key="1">
    <source>
        <dbReference type="EMBL" id="CAB4152290.1"/>
    </source>
</evidence>
<dbReference type="InterPro" id="IPR021251">
    <property type="entry name" value="DUF2793"/>
</dbReference>
<dbReference type="Pfam" id="PF10983">
    <property type="entry name" value="DUF2793"/>
    <property type="match status" value="1"/>
</dbReference>
<proteinExistence type="predicted"/>
<name>A0A6J5N4V2_9CAUD</name>
<accession>A0A6J5N4V2</accession>
<reference evidence="1" key="1">
    <citation type="submission" date="2020-04" db="EMBL/GenBank/DDBJ databases">
        <authorList>
            <person name="Chiriac C."/>
            <person name="Salcher M."/>
            <person name="Ghai R."/>
            <person name="Kavagutti S V."/>
        </authorList>
    </citation>
    <scope>NUCLEOTIDE SEQUENCE</scope>
</reference>
<sequence>MGAKIHLYPLERFIFGDEDYYDIDYFDGLIYQTAKIKGSTIKAGIVAGLPSVDTIYNADGTINSDRTITGTNSNQLLFDQFRKFVFNTNPGPIGTPGYEINGGITGPFLRVKNAVTGVSMLDVSTAGVRINSEYTLPLIDGTAGQFIATDGNGNLSFVTSTASGDMLKSVYDPNNTGVVLSAHKLTVEFINKTGATLTKGTIVYLKSSSASGTHPEALKADALTEATSSKTIGAVFEDTLDNAIGKIVTTGEVDNLDTSAFNIGTKLWLSTTPGQVTATPPIQPNHTVFIGTVTRSQNVNGRILYTIQNGFELDELHNVLITSPTDGQTLIYDSTLQLWKNENPAPENQTYLDPVINVLNTPPTTPNTGDRYRIGTAPTGVWVGQNNKIAEYSSGTWVYTIPVIDNLVYQTTTATTFRFNGVNWTQWAGTPILQNGNTLGGLMRIGTNDNNNIVIKRNNVDVVAIAQNLFSVKGAGGNFGTFNFGSVIAFQNWNLPNKSGTIALLDDITGFISDVLPSEIRRGVCAISGTTTQGTFGGLTPINTGSIVAVTFGGTVKLPKFRMLTTTGSTNSTVGITFGNSGVVNTVGLGFRFVGSWIYSDQSSGGTNWFVPGARQFVGLATSPTLLAISSTVTLESLTNIIGIGSDATDVNLQIFHNGGIGPATKIDLGVNFPANKTGAVANGEAYQLELYNEFGQTSVKYRVRKLSDGTQVTGTIITNLPPLSMGPQIVRTSGATSQNVSIDLIQLTANTRE</sequence>
<protein>
    <submittedName>
        <fullName evidence="1">Uncharacterized protein</fullName>
    </submittedName>
</protein>
<gene>
    <name evidence="1" type="ORF">UFOVP611_3</name>
</gene>
<dbReference type="EMBL" id="LR796579">
    <property type="protein sequence ID" value="CAB4152290.1"/>
    <property type="molecule type" value="Genomic_DNA"/>
</dbReference>
<organism evidence="1">
    <name type="scientific">uncultured Caudovirales phage</name>
    <dbReference type="NCBI Taxonomy" id="2100421"/>
    <lineage>
        <taxon>Viruses</taxon>
        <taxon>Duplodnaviria</taxon>
        <taxon>Heunggongvirae</taxon>
        <taxon>Uroviricota</taxon>
        <taxon>Caudoviricetes</taxon>
        <taxon>Peduoviridae</taxon>
        <taxon>Maltschvirus</taxon>
        <taxon>Maltschvirus maltsch</taxon>
    </lineage>
</organism>